<dbReference type="PANTHER" id="PTHR44329:SF214">
    <property type="entry name" value="PROTEIN KINASE DOMAIN-CONTAINING PROTEIN"/>
    <property type="match status" value="1"/>
</dbReference>
<dbReference type="GO" id="GO:0004674">
    <property type="term" value="F:protein serine/threonine kinase activity"/>
    <property type="evidence" value="ECO:0007669"/>
    <property type="project" value="TreeGrafter"/>
</dbReference>
<keyword evidence="1" id="KW-1133">Transmembrane helix</keyword>
<dbReference type="EMBL" id="VJMH01007292">
    <property type="protein sequence ID" value="KAF0684365.1"/>
    <property type="molecule type" value="Genomic_DNA"/>
</dbReference>
<dbReference type="SUPFAM" id="SSF56112">
    <property type="entry name" value="Protein kinase-like (PK-like)"/>
    <property type="match status" value="1"/>
</dbReference>
<dbReference type="EMBL" id="CAADRA010007318">
    <property type="protein sequence ID" value="VFU00323.1"/>
    <property type="molecule type" value="Genomic_DNA"/>
</dbReference>
<dbReference type="GO" id="GO:0005524">
    <property type="term" value="F:ATP binding"/>
    <property type="evidence" value="ECO:0007669"/>
    <property type="project" value="InterPro"/>
</dbReference>
<dbReference type="Proteomes" id="UP000332933">
    <property type="component" value="Unassembled WGS sequence"/>
</dbReference>
<organism evidence="4 5">
    <name type="scientific">Aphanomyces stellatus</name>
    <dbReference type="NCBI Taxonomy" id="120398"/>
    <lineage>
        <taxon>Eukaryota</taxon>
        <taxon>Sar</taxon>
        <taxon>Stramenopiles</taxon>
        <taxon>Oomycota</taxon>
        <taxon>Saprolegniomycetes</taxon>
        <taxon>Saprolegniales</taxon>
        <taxon>Verrucalvaceae</taxon>
        <taxon>Aphanomyces</taxon>
    </lineage>
</organism>
<sequence>MASTPWLESSDYVARYQVLDANKVVGSNNLPSALPPQVTDRLASLGLTWADLPLLARHAVLWDAGFVRVNDGSDAMQQVYTPCDADGKTGSTMENIQISKDVFLASEPTATVTDCNGTARQANSNGLNLERVVKCAMNNNTSLNVYSSMWAQDGLGITVAPLLTVGRHEWKSNGKPSFLLFAIHSVPDIYTDETAWGVCPVGHPGSLIIPCRVHTGSDNMCPPAPSSRMNAWLDAIAKTKQLASSSSSSPDASSSSTSSSLSAGAIVGIVLGSLAGLALLLLAFFWIRQRRRRLHASMTTTSMDRSVAGTYSTLPPGHTTSNTTAFGTATSGNVRSQHHQAIQTNSHKLNAFQRDPFLCARRLPYASIQTSRLISRGAYGEVWLGTLDGDVVAVKKILDLKRNDEVELECFADEIRLLATLHHPHIVQFKGFAWNTLQNLCFVVEFMQHGDLSTFLAEHKDDVNWNTKLIMAIGIARALAYLHAQTPKIIHRDLKAKNVLVTDDLHAKVSDFGISRERASDATMTAGVGTVYWTAPEVLNGDRYSELADVYSFGCVLNEMDTHEIPYAHLKGVPPMTVVQRVTTQGLRPEFTAKCPKLVKDLADQCLLADPRSRPTAAQIVNMIEMWKGW</sequence>
<dbReference type="PRINTS" id="PR00109">
    <property type="entry name" value="TYRKINASE"/>
</dbReference>
<dbReference type="PROSITE" id="PS50011">
    <property type="entry name" value="PROTEIN_KINASE_DOM"/>
    <property type="match status" value="1"/>
</dbReference>
<name>A0A485LNI4_9STRA</name>
<dbReference type="InterPro" id="IPR000719">
    <property type="entry name" value="Prot_kinase_dom"/>
</dbReference>
<gene>
    <name evidence="4" type="primary">Aste57867_23678</name>
    <name evidence="3" type="ORF">As57867_023606</name>
    <name evidence="4" type="ORF">ASTE57867_23678</name>
</gene>
<dbReference type="Gene3D" id="3.30.200.20">
    <property type="entry name" value="Phosphorylase Kinase, domain 1"/>
    <property type="match status" value="1"/>
</dbReference>
<dbReference type="OrthoDB" id="4062651at2759"/>
<dbReference type="AlphaFoldDB" id="A0A485LNI4"/>
<dbReference type="InterPro" id="IPR001245">
    <property type="entry name" value="Ser-Thr/Tyr_kinase_cat_dom"/>
</dbReference>
<feature type="domain" description="Protein kinase" evidence="2">
    <location>
        <begin position="368"/>
        <end position="628"/>
    </location>
</feature>
<evidence type="ECO:0000313" key="3">
    <source>
        <dbReference type="EMBL" id="KAF0684365.1"/>
    </source>
</evidence>
<dbReference type="Pfam" id="PF07714">
    <property type="entry name" value="PK_Tyr_Ser-Thr"/>
    <property type="match status" value="1"/>
</dbReference>
<reference evidence="4 5" key="1">
    <citation type="submission" date="2019-03" db="EMBL/GenBank/DDBJ databases">
        <authorList>
            <person name="Gaulin E."/>
            <person name="Dumas B."/>
        </authorList>
    </citation>
    <scope>NUCLEOTIDE SEQUENCE [LARGE SCALE GENOMIC DNA]</scope>
    <source>
        <strain evidence="4">CBS 568.67</strain>
    </source>
</reference>
<dbReference type="PROSITE" id="PS00108">
    <property type="entry name" value="PROTEIN_KINASE_ST"/>
    <property type="match status" value="1"/>
</dbReference>
<dbReference type="SMART" id="SM00220">
    <property type="entry name" value="S_TKc"/>
    <property type="match status" value="1"/>
</dbReference>
<dbReference type="InterPro" id="IPR051681">
    <property type="entry name" value="Ser/Thr_Kinases-Pseudokinases"/>
</dbReference>
<accession>A0A485LNI4</accession>
<dbReference type="InterPro" id="IPR011009">
    <property type="entry name" value="Kinase-like_dom_sf"/>
</dbReference>
<evidence type="ECO:0000313" key="4">
    <source>
        <dbReference type="EMBL" id="VFU00323.1"/>
    </source>
</evidence>
<feature type="transmembrane region" description="Helical" evidence="1">
    <location>
        <begin position="263"/>
        <end position="287"/>
    </location>
</feature>
<evidence type="ECO:0000256" key="1">
    <source>
        <dbReference type="SAM" id="Phobius"/>
    </source>
</evidence>
<keyword evidence="1" id="KW-0812">Transmembrane</keyword>
<evidence type="ECO:0000313" key="5">
    <source>
        <dbReference type="Proteomes" id="UP000332933"/>
    </source>
</evidence>
<proteinExistence type="predicted"/>
<dbReference type="Gene3D" id="1.10.510.10">
    <property type="entry name" value="Transferase(Phosphotransferase) domain 1"/>
    <property type="match status" value="1"/>
</dbReference>
<dbReference type="CDD" id="cd13999">
    <property type="entry name" value="STKc_MAP3K-like"/>
    <property type="match status" value="1"/>
</dbReference>
<keyword evidence="1" id="KW-0472">Membrane</keyword>
<reference evidence="3" key="2">
    <citation type="submission" date="2019-06" db="EMBL/GenBank/DDBJ databases">
        <title>Genomics analysis of Aphanomyces spp. identifies a new class of oomycete effector associated with host adaptation.</title>
        <authorList>
            <person name="Gaulin E."/>
        </authorList>
    </citation>
    <scope>NUCLEOTIDE SEQUENCE</scope>
    <source>
        <strain evidence="3">CBS 578.67</strain>
    </source>
</reference>
<protein>
    <submittedName>
        <fullName evidence="4">Aste57867_23678 protein</fullName>
    </submittedName>
</protein>
<evidence type="ECO:0000259" key="2">
    <source>
        <dbReference type="PROSITE" id="PS50011"/>
    </source>
</evidence>
<dbReference type="PANTHER" id="PTHR44329">
    <property type="entry name" value="SERINE/THREONINE-PROTEIN KINASE TNNI3K-RELATED"/>
    <property type="match status" value="1"/>
</dbReference>
<keyword evidence="5" id="KW-1185">Reference proteome</keyword>
<dbReference type="InterPro" id="IPR008271">
    <property type="entry name" value="Ser/Thr_kinase_AS"/>
</dbReference>